<evidence type="ECO:0008006" key="5">
    <source>
        <dbReference type="Google" id="ProtNLM"/>
    </source>
</evidence>
<proteinExistence type="predicted"/>
<name>A0ABD3TSH4_9LAMI</name>
<dbReference type="AlphaFoldDB" id="A0ABD3TSH4"/>
<feature type="domain" description="Transposase-associated" evidence="2">
    <location>
        <begin position="3"/>
        <end position="75"/>
    </location>
</feature>
<comment type="caution">
    <text evidence="3">The sequence shown here is derived from an EMBL/GenBank/DDBJ whole genome shotgun (WGS) entry which is preliminary data.</text>
</comment>
<evidence type="ECO:0000313" key="3">
    <source>
        <dbReference type="EMBL" id="KAL3839245.1"/>
    </source>
</evidence>
<dbReference type="InterPro" id="IPR029480">
    <property type="entry name" value="Transpos_assoc"/>
</dbReference>
<dbReference type="Pfam" id="PF13963">
    <property type="entry name" value="Transpos_assoc"/>
    <property type="match status" value="1"/>
</dbReference>
<keyword evidence="4" id="KW-1185">Reference proteome</keyword>
<dbReference type="Pfam" id="PF02992">
    <property type="entry name" value="Transposase_21"/>
    <property type="match status" value="1"/>
</dbReference>
<dbReference type="EMBL" id="JBJXBP010000003">
    <property type="protein sequence ID" value="KAL3839245.1"/>
    <property type="molecule type" value="Genomic_DNA"/>
</dbReference>
<feature type="domain" description="DUF4218" evidence="1">
    <location>
        <begin position="632"/>
        <end position="695"/>
    </location>
</feature>
<dbReference type="PANTHER" id="PTHR10775:SF182">
    <property type="entry name" value="TRANSPOSON, EN_SPM-LIKE, TRANSPOSASE-ASSOCIATED DOMAIN PROTEIN-RELATED"/>
    <property type="match status" value="1"/>
</dbReference>
<gene>
    <name evidence="3" type="ORF">ACJIZ3_023836</name>
</gene>
<organism evidence="3 4">
    <name type="scientific">Penstemon smallii</name>
    <dbReference type="NCBI Taxonomy" id="265156"/>
    <lineage>
        <taxon>Eukaryota</taxon>
        <taxon>Viridiplantae</taxon>
        <taxon>Streptophyta</taxon>
        <taxon>Embryophyta</taxon>
        <taxon>Tracheophyta</taxon>
        <taxon>Spermatophyta</taxon>
        <taxon>Magnoliopsida</taxon>
        <taxon>eudicotyledons</taxon>
        <taxon>Gunneridae</taxon>
        <taxon>Pentapetalae</taxon>
        <taxon>asterids</taxon>
        <taxon>lamiids</taxon>
        <taxon>Lamiales</taxon>
        <taxon>Plantaginaceae</taxon>
        <taxon>Cheloneae</taxon>
        <taxon>Penstemon</taxon>
    </lineage>
</organism>
<dbReference type="PANTHER" id="PTHR10775">
    <property type="entry name" value="OS08G0208400 PROTEIN"/>
    <property type="match status" value="1"/>
</dbReference>
<dbReference type="Proteomes" id="UP001634393">
    <property type="component" value="Unassembled WGS sequence"/>
</dbReference>
<reference evidence="3 4" key="1">
    <citation type="submission" date="2024-12" db="EMBL/GenBank/DDBJ databases">
        <title>The unique morphological basis and parallel evolutionary history of personate flowers in Penstemon.</title>
        <authorList>
            <person name="Depatie T.H."/>
            <person name="Wessinger C.A."/>
        </authorList>
    </citation>
    <scope>NUCLEOTIDE SEQUENCE [LARGE SCALE GENOMIC DNA]</scope>
    <source>
        <strain evidence="3">WTNN_2</strain>
        <tissue evidence="3">Leaf</tissue>
    </source>
</reference>
<evidence type="ECO:0000259" key="2">
    <source>
        <dbReference type="Pfam" id="PF13963"/>
    </source>
</evidence>
<dbReference type="Pfam" id="PF13960">
    <property type="entry name" value="DUF4218"/>
    <property type="match status" value="1"/>
</dbReference>
<evidence type="ECO:0000313" key="4">
    <source>
        <dbReference type="Proteomes" id="UP001634393"/>
    </source>
</evidence>
<dbReference type="InterPro" id="IPR025452">
    <property type="entry name" value="DUF4218"/>
</dbReference>
<accession>A0ABD3TSH4</accession>
<sequence>MDRSWMKQSRASYVYDEGVNKFLDFAFNNASFEEKISCPCKKCRLLLPVVREVAYDHLIVFGFLKDYTTWIFHEEVKSSYNPSNESENCTNSNMDIDMDTLLHEAFGIHSPEHNVESNTPSESEDQPNVEAEEFYNFVKDAKKELYPGCKSYKKLSFIVRLFQIKCLGGWSNNSFSMLLDLLKAVLPEGETLPKSFYEMKKIIKKLGLGYEKIHACPNDCILYRKEYQNEKECPKCHASRYLVQENSSSCSNSSQIASSKVPVKVLRYFPLIPRLQRLFMCSDTAPLMSMRHPADSPAWVTFDYKNQNCSAEPQNVRLGLASDGMNPFSTKSTTYSIWPVIPMVYNLPPWMCMKPDNLILSMIIPGPGSPGNNIDIYLQPLVDELKLLYEPGMCAALMWTISDLPALAYISGWSTKGKYGCICCHIETCSKWHKHGRKFCYMDHRHDEEFDGKKEKRSAPIPLDGNTKLKMLEGFEIEFGKTSKTPNIFFELPYWKDNLGHHNLDVMHIEKNVCESIIGPLLNLEGKTKDGLNERLDLELMGLKPELHPRQDPNNKTVLPPACFSLKKEDKTTFCKFLKNIKVPDGYAANISGCVHECHIQMQQVLPLAVRGILSTNVYSCLVDLSNFFREIYSKVKRPQYFLRLERDISITLCKLEKIFPPAFFDIVVHLLVHLPREARLAGPVQYRQMYPVDR</sequence>
<dbReference type="InterPro" id="IPR004242">
    <property type="entry name" value="Transposase_21"/>
</dbReference>
<protein>
    <recommendedName>
        <fullName evidence="5">Transposase</fullName>
    </recommendedName>
</protein>
<evidence type="ECO:0000259" key="1">
    <source>
        <dbReference type="Pfam" id="PF13960"/>
    </source>
</evidence>